<feature type="region of interest" description="Disordered" evidence="1">
    <location>
        <begin position="1"/>
        <end position="24"/>
    </location>
</feature>
<dbReference type="VEuPathDB" id="VectorBase:SSCA009358"/>
<protein>
    <submittedName>
        <fullName evidence="2">Uncharacterized protein</fullName>
    </submittedName>
</protein>
<gene>
    <name evidence="2" type="ORF">QR98_0010020</name>
</gene>
<dbReference type="AlphaFoldDB" id="A0A131ZUW5"/>
<feature type="compositionally biased region" description="Low complexity" evidence="1">
    <location>
        <begin position="320"/>
        <end position="329"/>
    </location>
</feature>
<feature type="region of interest" description="Disordered" evidence="1">
    <location>
        <begin position="309"/>
        <end position="329"/>
    </location>
</feature>
<accession>A0A131ZUW5</accession>
<name>A0A131ZUW5_SARSC</name>
<dbReference type="OrthoDB" id="10692413at2759"/>
<feature type="compositionally biased region" description="Acidic residues" evidence="1">
    <location>
        <begin position="14"/>
        <end position="24"/>
    </location>
</feature>
<evidence type="ECO:0000313" key="3">
    <source>
        <dbReference type="Proteomes" id="UP000616769"/>
    </source>
</evidence>
<dbReference type="EMBL" id="JXLN01002314">
    <property type="protein sequence ID" value="KPM02586.1"/>
    <property type="molecule type" value="Genomic_DNA"/>
</dbReference>
<comment type="caution">
    <text evidence="2">The sequence shown here is derived from an EMBL/GenBank/DDBJ whole genome shotgun (WGS) entry which is preliminary data.</text>
</comment>
<evidence type="ECO:0000256" key="1">
    <source>
        <dbReference type="SAM" id="MobiDB-lite"/>
    </source>
</evidence>
<feature type="compositionally biased region" description="Basic and acidic residues" evidence="1">
    <location>
        <begin position="104"/>
        <end position="114"/>
    </location>
</feature>
<feature type="region of interest" description="Disordered" evidence="1">
    <location>
        <begin position="51"/>
        <end position="122"/>
    </location>
</feature>
<organism evidence="2 3">
    <name type="scientific">Sarcoptes scabiei</name>
    <name type="common">Itch mite</name>
    <name type="synonym">Acarus scabiei</name>
    <dbReference type="NCBI Taxonomy" id="52283"/>
    <lineage>
        <taxon>Eukaryota</taxon>
        <taxon>Metazoa</taxon>
        <taxon>Ecdysozoa</taxon>
        <taxon>Arthropoda</taxon>
        <taxon>Chelicerata</taxon>
        <taxon>Arachnida</taxon>
        <taxon>Acari</taxon>
        <taxon>Acariformes</taxon>
        <taxon>Sarcoptiformes</taxon>
        <taxon>Astigmata</taxon>
        <taxon>Psoroptidia</taxon>
        <taxon>Sarcoptoidea</taxon>
        <taxon>Sarcoptidae</taxon>
        <taxon>Sarcoptinae</taxon>
        <taxon>Sarcoptes</taxon>
    </lineage>
</organism>
<sequence>MRALNDLKSSENDSFGDGDDDDDDAIVSDVDFVANLSRLNSFEWNAIKNGTIKAKTTTKEEEQQQQPLSNKETMMMEENFDGSKSSSLPSSTKRLNNHKISPIRRRDESLKRVDDDDDDGPDGMNFFSPTIDFNEIQVDSDSSEKIHSIKANNNDVDDGGVGNDVIFIVNGDGEDFQAKHHRFGIVEEIPPKNIDNRNDHDRYDSIERRINLVEREDLTDLSHLDRRNVSDFDLDDAQARNVRLELRRKLLNYPQKQSANKLDGIFSCENSFNQKIKSKKQSDSIAMMRIAEEQEDKCGDDDFFEEETNQMDADDDSKRSSSSLLLSQTSKTNIQTKTINKNNSQTDCNEKIFSRKSPTIIDVDVVPMDESLKTKEHLDRCFDSNELDRDRKEQFEEFDQKFRINKSSPISIPKPSPKSNEELFGFFGAYHQDVLDHHRNPFEQQHKTRKISPGHKSFYERSKSTLNENTDNNCDDDFHINQTLFFSNSYDEFNQVE</sequence>
<reference evidence="2 3" key="1">
    <citation type="journal article" date="2015" name="Parasit. Vectors">
        <title>Draft genome of the scabies mite.</title>
        <authorList>
            <person name="Rider S.D.Jr."/>
            <person name="Morgan M.S."/>
            <person name="Arlian L.G."/>
        </authorList>
    </citation>
    <scope>NUCLEOTIDE SEQUENCE [LARGE SCALE GENOMIC DNA]</scope>
    <source>
        <strain evidence="2">Arlian Lab</strain>
    </source>
</reference>
<proteinExistence type="predicted"/>
<dbReference type="Proteomes" id="UP000616769">
    <property type="component" value="Unassembled WGS sequence"/>
</dbReference>
<evidence type="ECO:0000313" key="2">
    <source>
        <dbReference type="EMBL" id="KPM02586.1"/>
    </source>
</evidence>